<feature type="domain" description="GB1/RHD3-type G" evidence="5">
    <location>
        <begin position="74"/>
        <end position="161"/>
    </location>
</feature>
<evidence type="ECO:0000256" key="2">
    <source>
        <dbReference type="ARBA" id="ARBA00023134"/>
    </source>
</evidence>
<organism evidence="6 7">
    <name type="scientific">Clavelina lepadiformis</name>
    <name type="common">Light-bulb sea squirt</name>
    <name type="synonym">Ascidia lepadiformis</name>
    <dbReference type="NCBI Taxonomy" id="159417"/>
    <lineage>
        <taxon>Eukaryota</taxon>
        <taxon>Metazoa</taxon>
        <taxon>Chordata</taxon>
        <taxon>Tunicata</taxon>
        <taxon>Ascidiacea</taxon>
        <taxon>Aplousobranchia</taxon>
        <taxon>Clavelinidae</taxon>
        <taxon>Clavelina</taxon>
    </lineage>
</organism>
<dbReference type="InterPro" id="IPR015894">
    <property type="entry name" value="Guanylate-bd_N"/>
</dbReference>
<keyword evidence="2" id="KW-0342">GTP-binding</keyword>
<comment type="caution">
    <text evidence="6">The sequence shown here is derived from an EMBL/GenBank/DDBJ whole genome shotgun (WGS) entry which is preliminary data.</text>
</comment>
<evidence type="ECO:0000256" key="3">
    <source>
        <dbReference type="PROSITE-ProRule" id="PRU01052"/>
    </source>
</evidence>
<evidence type="ECO:0000259" key="5">
    <source>
        <dbReference type="PROSITE" id="PS51715"/>
    </source>
</evidence>
<evidence type="ECO:0000313" key="7">
    <source>
        <dbReference type="Proteomes" id="UP001642483"/>
    </source>
</evidence>
<gene>
    <name evidence="6" type="ORF">CVLEPA_LOCUS10319</name>
</gene>
<keyword evidence="7" id="KW-1185">Reference proteome</keyword>
<dbReference type="EMBL" id="CAWYQH010000068">
    <property type="protein sequence ID" value="CAK8680026.1"/>
    <property type="molecule type" value="Genomic_DNA"/>
</dbReference>
<proteinExistence type="inferred from homology"/>
<keyword evidence="1" id="KW-0547">Nucleotide-binding</keyword>
<dbReference type="PROSITE" id="PS51715">
    <property type="entry name" value="G_GB1_RHD3"/>
    <property type="match status" value="1"/>
</dbReference>
<dbReference type="InterPro" id="IPR027417">
    <property type="entry name" value="P-loop_NTPase"/>
</dbReference>
<feature type="compositionally biased region" description="Basic and acidic residues" evidence="4">
    <location>
        <begin position="22"/>
        <end position="36"/>
    </location>
</feature>
<dbReference type="Proteomes" id="UP001642483">
    <property type="component" value="Unassembled WGS sequence"/>
</dbReference>
<dbReference type="Gene3D" id="3.40.50.300">
    <property type="entry name" value="P-loop containing nucleotide triphosphate hydrolases"/>
    <property type="match status" value="1"/>
</dbReference>
<name>A0ABP0FKZ1_CLALP</name>
<dbReference type="InterPro" id="IPR030386">
    <property type="entry name" value="G_GB1_RHD3_dom"/>
</dbReference>
<dbReference type="PANTHER" id="PTHR10751">
    <property type="entry name" value="GUANYLATE BINDING PROTEIN"/>
    <property type="match status" value="1"/>
</dbReference>
<evidence type="ECO:0000256" key="4">
    <source>
        <dbReference type="SAM" id="MobiDB-lite"/>
    </source>
</evidence>
<dbReference type="Pfam" id="PF02263">
    <property type="entry name" value="GBP"/>
    <property type="match status" value="1"/>
</dbReference>
<comment type="similarity">
    <text evidence="3">Belongs to the TRAFAC class dynamin-like GTPase superfamily. GB1/RHD3 GTPase family.</text>
</comment>
<dbReference type="SUPFAM" id="SSF52540">
    <property type="entry name" value="P-loop containing nucleoside triphosphate hydrolases"/>
    <property type="match status" value="1"/>
</dbReference>
<protein>
    <recommendedName>
        <fullName evidence="5">GB1/RHD3-type G domain-containing protein</fullName>
    </recommendedName>
</protein>
<reference evidence="6 7" key="1">
    <citation type="submission" date="2024-02" db="EMBL/GenBank/DDBJ databases">
        <authorList>
            <person name="Daric V."/>
            <person name="Darras S."/>
        </authorList>
    </citation>
    <scope>NUCLEOTIDE SEQUENCE [LARGE SCALE GENOMIC DNA]</scope>
</reference>
<evidence type="ECO:0000256" key="1">
    <source>
        <dbReference type="ARBA" id="ARBA00022741"/>
    </source>
</evidence>
<sequence length="161" mass="18224">MADSDMTEAILEIERTVKKKVAADESEQKKGIEEKAAGCSPQQVPEWQPGTEKGGYDLNKEALDKIFHHPDVKENPVIVVSVIGPMRSGKSFLLNLLIHYLNSEVKGKFPSEEKVLQYFKSTEDYEGQIKGISVWSQPFLLFKEDQLKVNETYCALYIKSL</sequence>
<feature type="region of interest" description="Disordered" evidence="4">
    <location>
        <begin position="22"/>
        <end position="54"/>
    </location>
</feature>
<evidence type="ECO:0000313" key="6">
    <source>
        <dbReference type="EMBL" id="CAK8680026.1"/>
    </source>
</evidence>
<accession>A0ABP0FKZ1</accession>